<gene>
    <name evidence="7" type="ORF">ENI96_10220</name>
</gene>
<evidence type="ECO:0000313" key="7">
    <source>
        <dbReference type="EMBL" id="HEB96789.1"/>
    </source>
</evidence>
<feature type="transmembrane region" description="Helical" evidence="6">
    <location>
        <begin position="62"/>
        <end position="84"/>
    </location>
</feature>
<keyword evidence="3 6" id="KW-0812">Transmembrane</keyword>
<sequence>MNDLPLGMLLAGILATAAPLIIAALGETITERAGVINLSLDGSMLLAAMVGFMVGYETQSFLLAFAAAAAVGALVAGVVAVFGIYLGQLQVAVGFALTLMCRDLAYFLGNPYSRLQGPQLVPLKIPLLGDIPLVGPVLFQQPLVVYFGLLLVPAVWWYLYRTGRGLELRAVGENPEAAYTRGIDPRRQQLLYTLIGGALVGIAGAAYSLDIKPGWGRPQGIEGLGWIALAIVIFGGWHPVKVALGALLFAFLQVFGITLQSVWPSIPAQVFQVAPFPLMIFALVLVNLLQRDGVQRWLERRPGLALLLARLRGAPPRALGRSFHPD</sequence>
<evidence type="ECO:0000256" key="3">
    <source>
        <dbReference type="ARBA" id="ARBA00022692"/>
    </source>
</evidence>
<accession>A0A831RQE0</accession>
<dbReference type="GO" id="GO:0022857">
    <property type="term" value="F:transmembrane transporter activity"/>
    <property type="evidence" value="ECO:0007669"/>
    <property type="project" value="InterPro"/>
</dbReference>
<dbReference type="PANTHER" id="PTHR43370:SF2">
    <property type="entry name" value="ABC TRANSPORTER PERMEASE PROTEIN"/>
    <property type="match status" value="1"/>
</dbReference>
<evidence type="ECO:0000256" key="1">
    <source>
        <dbReference type="ARBA" id="ARBA00004429"/>
    </source>
</evidence>
<feature type="transmembrane region" description="Helical" evidence="6">
    <location>
        <begin position="91"/>
        <end position="109"/>
    </location>
</feature>
<dbReference type="CDD" id="cd06580">
    <property type="entry name" value="TM_PBP1_transp_TpRbsC_like"/>
    <property type="match status" value="1"/>
</dbReference>
<feature type="transmembrane region" description="Helical" evidence="6">
    <location>
        <begin position="244"/>
        <end position="263"/>
    </location>
</feature>
<feature type="transmembrane region" description="Helical" evidence="6">
    <location>
        <begin position="6"/>
        <end position="26"/>
    </location>
</feature>
<dbReference type="EMBL" id="DRKP01000119">
    <property type="protein sequence ID" value="HEB96789.1"/>
    <property type="molecule type" value="Genomic_DNA"/>
</dbReference>
<evidence type="ECO:0000256" key="6">
    <source>
        <dbReference type="SAM" id="Phobius"/>
    </source>
</evidence>
<dbReference type="PANTHER" id="PTHR43370">
    <property type="entry name" value="SUGAR ABC TRANSPORTER INTEGRAL MEMBRANE PROTEIN-RELATED"/>
    <property type="match status" value="1"/>
</dbReference>
<feature type="transmembrane region" description="Helical" evidence="6">
    <location>
        <begin position="38"/>
        <end position="56"/>
    </location>
</feature>
<dbReference type="Proteomes" id="UP000886251">
    <property type="component" value="Unassembled WGS sequence"/>
</dbReference>
<feature type="transmembrane region" description="Helical" evidence="6">
    <location>
        <begin position="143"/>
        <end position="160"/>
    </location>
</feature>
<proteinExistence type="predicted"/>
<comment type="caution">
    <text evidence="7">The sequence shown here is derived from an EMBL/GenBank/DDBJ whole genome shotgun (WGS) entry which is preliminary data.</text>
</comment>
<feature type="transmembrane region" description="Helical" evidence="6">
    <location>
        <begin position="190"/>
        <end position="209"/>
    </location>
</feature>
<evidence type="ECO:0000256" key="5">
    <source>
        <dbReference type="ARBA" id="ARBA00023136"/>
    </source>
</evidence>
<reference evidence="7" key="1">
    <citation type="journal article" date="2020" name="mSystems">
        <title>Genome- and Community-Level Interaction Insights into Carbon Utilization and Element Cycling Functions of Hydrothermarchaeota in Hydrothermal Sediment.</title>
        <authorList>
            <person name="Zhou Z."/>
            <person name="Liu Y."/>
            <person name="Xu W."/>
            <person name="Pan J."/>
            <person name="Luo Z.H."/>
            <person name="Li M."/>
        </authorList>
    </citation>
    <scope>NUCLEOTIDE SEQUENCE [LARGE SCALE GENOMIC DNA]</scope>
    <source>
        <strain evidence="7">HyVt-443</strain>
    </source>
</reference>
<dbReference type="GO" id="GO:0005886">
    <property type="term" value="C:plasma membrane"/>
    <property type="evidence" value="ECO:0007669"/>
    <property type="project" value="UniProtKB-SubCell"/>
</dbReference>
<dbReference type="InterPro" id="IPR001851">
    <property type="entry name" value="ABC_transp_permease"/>
</dbReference>
<dbReference type="AlphaFoldDB" id="A0A831RQE0"/>
<keyword evidence="4 6" id="KW-1133">Transmembrane helix</keyword>
<protein>
    <submittedName>
        <fullName evidence="7">ABC transporter permease</fullName>
    </submittedName>
</protein>
<comment type="subcellular location">
    <subcellularLocation>
        <location evidence="1">Cell inner membrane</location>
        <topology evidence="1">Multi-pass membrane protein</topology>
    </subcellularLocation>
</comment>
<name>A0A831RQE0_9GAMM</name>
<feature type="transmembrane region" description="Helical" evidence="6">
    <location>
        <begin position="269"/>
        <end position="289"/>
    </location>
</feature>
<keyword evidence="5 6" id="KW-0472">Membrane</keyword>
<organism evidence="7">
    <name type="scientific">Sedimenticola thiotaurini</name>
    <dbReference type="NCBI Taxonomy" id="1543721"/>
    <lineage>
        <taxon>Bacteria</taxon>
        <taxon>Pseudomonadati</taxon>
        <taxon>Pseudomonadota</taxon>
        <taxon>Gammaproteobacteria</taxon>
        <taxon>Chromatiales</taxon>
        <taxon>Sedimenticolaceae</taxon>
        <taxon>Sedimenticola</taxon>
    </lineage>
</organism>
<evidence type="ECO:0000256" key="4">
    <source>
        <dbReference type="ARBA" id="ARBA00022989"/>
    </source>
</evidence>
<keyword evidence="2" id="KW-1003">Cell membrane</keyword>
<evidence type="ECO:0000256" key="2">
    <source>
        <dbReference type="ARBA" id="ARBA00022475"/>
    </source>
</evidence>
<feature type="transmembrane region" description="Helical" evidence="6">
    <location>
        <begin position="221"/>
        <end position="237"/>
    </location>
</feature>
<dbReference type="Pfam" id="PF02653">
    <property type="entry name" value="BPD_transp_2"/>
    <property type="match status" value="1"/>
</dbReference>